<evidence type="ECO:0000313" key="2">
    <source>
        <dbReference type="Proteomes" id="UP000604046"/>
    </source>
</evidence>
<keyword evidence="2" id="KW-1185">Reference proteome</keyword>
<dbReference type="EMBL" id="CAJNDS010002337">
    <property type="protein sequence ID" value="CAE7439162.1"/>
    <property type="molecule type" value="Genomic_DNA"/>
</dbReference>
<organism evidence="1 2">
    <name type="scientific">Symbiodinium natans</name>
    <dbReference type="NCBI Taxonomy" id="878477"/>
    <lineage>
        <taxon>Eukaryota</taxon>
        <taxon>Sar</taxon>
        <taxon>Alveolata</taxon>
        <taxon>Dinophyceae</taxon>
        <taxon>Suessiales</taxon>
        <taxon>Symbiodiniaceae</taxon>
        <taxon>Symbiodinium</taxon>
    </lineage>
</organism>
<reference evidence="1" key="1">
    <citation type="submission" date="2021-02" db="EMBL/GenBank/DDBJ databases">
        <authorList>
            <person name="Dougan E. K."/>
            <person name="Rhodes N."/>
            <person name="Thang M."/>
            <person name="Chan C."/>
        </authorList>
    </citation>
    <scope>NUCLEOTIDE SEQUENCE</scope>
</reference>
<comment type="caution">
    <text evidence="1">The sequence shown here is derived from an EMBL/GenBank/DDBJ whole genome shotgun (WGS) entry which is preliminary data.</text>
</comment>
<dbReference type="AlphaFoldDB" id="A0A812RFN1"/>
<evidence type="ECO:0000313" key="1">
    <source>
        <dbReference type="EMBL" id="CAE7439162.1"/>
    </source>
</evidence>
<gene>
    <name evidence="1" type="primary">KIDINS220</name>
    <name evidence="1" type="ORF">SNAT2548_LOCUS23861</name>
</gene>
<sequence length="172" mass="18670">MMRLLDILMTIYPDIPNAAEDGAVGEATLHTVAVSDAAMEVESCDSAWSIATSEVPRPEIAALLRRAFPRELLLVARDGTAAQMRNLQQEEDAGLIAEEEDFELTDDSGNGALDYAILREDASMESWLCSRGARSPNGRAKLHRQAAQAARRAQRTAEGLDVSLHSLSCSSR</sequence>
<dbReference type="OrthoDB" id="10380939at2759"/>
<dbReference type="Proteomes" id="UP000604046">
    <property type="component" value="Unassembled WGS sequence"/>
</dbReference>
<accession>A0A812RFN1</accession>
<proteinExistence type="predicted"/>
<protein>
    <submittedName>
        <fullName evidence="1">KIDINS220 protein</fullName>
    </submittedName>
</protein>
<name>A0A812RFN1_9DINO</name>